<dbReference type="SUPFAM" id="SSF54160">
    <property type="entry name" value="Chromo domain-like"/>
    <property type="match status" value="1"/>
</dbReference>
<dbReference type="FunFam" id="3.30.70.270:FF:000003">
    <property type="entry name" value="Transposon Ty3-G Gag-Pol polyprotein"/>
    <property type="match status" value="1"/>
</dbReference>
<dbReference type="PROSITE" id="PS50013">
    <property type="entry name" value="CHROMO_2"/>
    <property type="match status" value="1"/>
</dbReference>
<keyword evidence="5" id="KW-1185">Reference proteome</keyword>
<dbReference type="Gene3D" id="1.10.340.70">
    <property type="match status" value="1"/>
</dbReference>
<feature type="region of interest" description="Disordered" evidence="2">
    <location>
        <begin position="1"/>
        <end position="25"/>
    </location>
</feature>
<dbReference type="InterPro" id="IPR000477">
    <property type="entry name" value="RT_dom"/>
</dbReference>
<dbReference type="Gene3D" id="2.40.50.40">
    <property type="match status" value="1"/>
</dbReference>
<dbReference type="InterPro" id="IPR016197">
    <property type="entry name" value="Chromo-like_dom_sf"/>
</dbReference>
<dbReference type="Gene3D" id="3.30.70.270">
    <property type="match status" value="2"/>
</dbReference>
<accession>A0A1E3B7F6</accession>
<feature type="domain" description="Chromo" evidence="3">
    <location>
        <begin position="609"/>
        <end position="667"/>
    </location>
</feature>
<comment type="caution">
    <text evidence="4">The sequence shown here is derived from an EMBL/GenBank/DDBJ whole genome shotgun (WGS) entry which is preliminary data.</text>
</comment>
<dbReference type="Proteomes" id="UP000094569">
    <property type="component" value="Unassembled WGS sequence"/>
</dbReference>
<evidence type="ECO:0000313" key="5">
    <source>
        <dbReference type="Proteomes" id="UP000094569"/>
    </source>
</evidence>
<dbReference type="OrthoDB" id="4504104at2759"/>
<gene>
    <name evidence="4" type="ORF">SI65_07858</name>
</gene>
<dbReference type="VEuPathDB" id="FungiDB:SI65_07858"/>
<dbReference type="SUPFAM" id="SSF56672">
    <property type="entry name" value="DNA/RNA polymerases"/>
    <property type="match status" value="1"/>
</dbReference>
<dbReference type="PANTHER" id="PTHR37984:SF5">
    <property type="entry name" value="PROTEIN NYNRIN-LIKE"/>
    <property type="match status" value="1"/>
</dbReference>
<dbReference type="AlphaFoldDB" id="A0A1E3B7F6"/>
<evidence type="ECO:0000256" key="2">
    <source>
        <dbReference type="SAM" id="MobiDB-lite"/>
    </source>
</evidence>
<dbReference type="GO" id="GO:0006338">
    <property type="term" value="P:chromatin remodeling"/>
    <property type="evidence" value="ECO:0007669"/>
    <property type="project" value="UniProtKB-ARBA"/>
</dbReference>
<dbReference type="CDD" id="cd00024">
    <property type="entry name" value="CD_CSD"/>
    <property type="match status" value="1"/>
</dbReference>
<dbReference type="InterPro" id="IPR043502">
    <property type="entry name" value="DNA/RNA_pol_sf"/>
</dbReference>
<dbReference type="Gene3D" id="3.10.10.10">
    <property type="entry name" value="HIV Type 1 Reverse Transcriptase, subunit A, domain 1"/>
    <property type="match status" value="1"/>
</dbReference>
<dbReference type="CDD" id="cd01647">
    <property type="entry name" value="RT_LTR"/>
    <property type="match status" value="1"/>
</dbReference>
<comment type="subunit">
    <text evidence="1">Component of the NuA4 histone acetyltransferase complex.</text>
</comment>
<evidence type="ECO:0000256" key="1">
    <source>
        <dbReference type="ARBA" id="ARBA00011353"/>
    </source>
</evidence>
<dbReference type="InterPro" id="IPR000953">
    <property type="entry name" value="Chromo/chromo_shadow_dom"/>
</dbReference>
<dbReference type="EMBL" id="JXNT01000010">
    <property type="protein sequence ID" value="ODM16893.1"/>
    <property type="molecule type" value="Genomic_DNA"/>
</dbReference>
<reference evidence="4 5" key="1">
    <citation type="journal article" date="2016" name="BMC Genomics">
        <title>Comparative genomic and transcriptomic analyses of the Fuzhuan brick tea-fermentation fungus Aspergillus cristatus.</title>
        <authorList>
            <person name="Ge Y."/>
            <person name="Wang Y."/>
            <person name="Liu Y."/>
            <person name="Tan Y."/>
            <person name="Ren X."/>
            <person name="Zhang X."/>
            <person name="Hyde K.D."/>
            <person name="Liu Y."/>
            <person name="Liu Z."/>
        </authorList>
    </citation>
    <scope>NUCLEOTIDE SEQUENCE [LARGE SCALE GENOMIC DNA]</scope>
    <source>
        <strain evidence="4 5">GZAAS20.1005</strain>
    </source>
</reference>
<dbReference type="InterPro" id="IPR050951">
    <property type="entry name" value="Retrovirus_Pol_polyprotein"/>
</dbReference>
<evidence type="ECO:0000259" key="3">
    <source>
        <dbReference type="PROSITE" id="PS50013"/>
    </source>
</evidence>
<name>A0A1E3B7F6_ASPCR</name>
<evidence type="ECO:0000313" key="4">
    <source>
        <dbReference type="EMBL" id="ODM16893.1"/>
    </source>
</evidence>
<dbReference type="InterPro" id="IPR041588">
    <property type="entry name" value="Integrase_H2C2"/>
</dbReference>
<proteinExistence type="predicted"/>
<dbReference type="SMART" id="SM00298">
    <property type="entry name" value="CHROMO"/>
    <property type="match status" value="1"/>
</dbReference>
<protein>
    <recommendedName>
        <fullName evidence="3">Chromo domain-containing protein</fullName>
    </recommendedName>
</protein>
<dbReference type="PANTHER" id="PTHR37984">
    <property type="entry name" value="PROTEIN CBG26694"/>
    <property type="match status" value="1"/>
</dbReference>
<dbReference type="STRING" id="573508.A0A1E3B7F6"/>
<organism evidence="4 5">
    <name type="scientific">Aspergillus cristatus</name>
    <name type="common">Chinese Fuzhuan brick tea-fermentation fungus</name>
    <name type="synonym">Eurotium cristatum</name>
    <dbReference type="NCBI Taxonomy" id="573508"/>
    <lineage>
        <taxon>Eukaryota</taxon>
        <taxon>Fungi</taxon>
        <taxon>Dikarya</taxon>
        <taxon>Ascomycota</taxon>
        <taxon>Pezizomycotina</taxon>
        <taxon>Eurotiomycetes</taxon>
        <taxon>Eurotiomycetidae</taxon>
        <taxon>Eurotiales</taxon>
        <taxon>Aspergillaceae</taxon>
        <taxon>Aspergillus</taxon>
        <taxon>Aspergillus subgen. Aspergillus</taxon>
    </lineage>
</organism>
<feature type="compositionally biased region" description="Polar residues" evidence="2">
    <location>
        <begin position="10"/>
        <end position="25"/>
    </location>
</feature>
<dbReference type="InterPro" id="IPR043128">
    <property type="entry name" value="Rev_trsase/Diguanyl_cyclase"/>
</dbReference>
<sequence length="693" mass="79741">MSHALHDQEISGTSTNQKPQKKTTSQQAVQIDIAVIGAAPFQQHLKKKDTEVFITSLSEIDHIIEERRAEDCQREDSHEQELVQQLLSKQYQGYADVFSKAASDELPPRRANDYQIELDEGKSAESAVGYSPLYKQTAEELEAARNYIVDNLSKGFIGPSAAPFASPILMAQKPGGGLRFCVDYQKLNAITRKDRYPIPLVDELMERISTFQRFINDTLMDYLDEFVTAFVDDLLIYSKNTVEHELHVKKVLERLRAAGLQASIKKCEFHVTQTKYLGFILTTDGIEVDPEKTAVIQNWAVPTTVWGVQHENTLADALSRPNTEVQKKDEYHQQILIKLDSIEQPLETKETGSTIGALEPTLHIVDQVLKANRDSAAEEYREKAQQGVDGWILQEGLLLKGDQLFVPDDDPELQTQLLDEVHAQVSTAHPGRTKTQQLIKNQYYWPTWRQDIERYTEIMNQHIVNRLRPFINRYQDNWSELLPLIDFAAAALPSESTDASPFLIDCGYEPRTSFDWTPIGENLPREERISRQRAQEAVKRMEETWMVQADHRCRPVDFNVGDKVWLSLRHYHMDRPNKKLDSQMAGPFLILEKVVEPPEPIVVGDEQEWEVEEVLASHLYQCQLQYQVKWIGFDEDQTWYPAANFKGSPHRIRDYHQEHPDRPGPPRRLQEWLKAWEEGVDEIEDHPDDNTPA</sequence>
<dbReference type="Pfam" id="PF00078">
    <property type="entry name" value="RVT_1"/>
    <property type="match status" value="1"/>
</dbReference>
<dbReference type="Pfam" id="PF17921">
    <property type="entry name" value="Integrase_H2C2"/>
    <property type="match status" value="1"/>
</dbReference>